<dbReference type="NCBIfam" id="TIGR00254">
    <property type="entry name" value="GGDEF"/>
    <property type="match status" value="1"/>
</dbReference>
<name>X1ADP6_9ZZZZ</name>
<proteinExistence type="predicted"/>
<dbReference type="SMART" id="SM00267">
    <property type="entry name" value="GGDEF"/>
    <property type="match status" value="1"/>
</dbReference>
<dbReference type="PANTHER" id="PTHR45138">
    <property type="entry name" value="REGULATORY COMPONENTS OF SENSORY TRANSDUCTION SYSTEM"/>
    <property type="match status" value="1"/>
</dbReference>
<evidence type="ECO:0000259" key="1">
    <source>
        <dbReference type="PROSITE" id="PS50887"/>
    </source>
</evidence>
<dbReference type="Gene3D" id="3.30.70.270">
    <property type="match status" value="1"/>
</dbReference>
<dbReference type="InterPro" id="IPR000160">
    <property type="entry name" value="GGDEF_dom"/>
</dbReference>
<organism evidence="2">
    <name type="scientific">marine sediment metagenome</name>
    <dbReference type="NCBI Taxonomy" id="412755"/>
    <lineage>
        <taxon>unclassified sequences</taxon>
        <taxon>metagenomes</taxon>
        <taxon>ecological metagenomes</taxon>
    </lineage>
</organism>
<dbReference type="AlphaFoldDB" id="X1ADP6"/>
<dbReference type="SUPFAM" id="SSF55073">
    <property type="entry name" value="Nucleotide cyclase"/>
    <property type="match status" value="1"/>
</dbReference>
<dbReference type="EMBL" id="BART01009767">
    <property type="protein sequence ID" value="GAG80670.1"/>
    <property type="molecule type" value="Genomic_DNA"/>
</dbReference>
<sequence>MRDEKGESLTEADCPVTCAIRSGTQSLRRLTICGRTERPVAVDTHALPVVDKDGSITGAILILHDASSEISLEQRCQSLHREATKDSLTKLANRAEFDRVHEMFVTANRQQQMPCSLIILDLDRFKDINDTYGHQAGDDGIISVATLLKSSCRPGDLVARYGGEEFVMLCADCDNAVATRRAEQIRRALSEIFQPKMQGKPVTASFGVTEIQPGDTPETMLRRADRALLMAKAKGRNTVVLEQFRSDIPQLRAYLPQGGLGLCNHAAGGADV</sequence>
<dbReference type="InterPro" id="IPR043128">
    <property type="entry name" value="Rev_trsase/Diguanyl_cyclase"/>
</dbReference>
<dbReference type="InterPro" id="IPR050469">
    <property type="entry name" value="Diguanylate_Cyclase"/>
</dbReference>
<feature type="domain" description="GGDEF" evidence="1">
    <location>
        <begin position="113"/>
        <end position="244"/>
    </location>
</feature>
<evidence type="ECO:0000313" key="2">
    <source>
        <dbReference type="EMBL" id="GAG80670.1"/>
    </source>
</evidence>
<dbReference type="GO" id="GO:0005886">
    <property type="term" value="C:plasma membrane"/>
    <property type="evidence" value="ECO:0007669"/>
    <property type="project" value="TreeGrafter"/>
</dbReference>
<dbReference type="FunFam" id="3.30.70.270:FF:000001">
    <property type="entry name" value="Diguanylate cyclase domain protein"/>
    <property type="match status" value="1"/>
</dbReference>
<dbReference type="InterPro" id="IPR029787">
    <property type="entry name" value="Nucleotide_cyclase"/>
</dbReference>
<protein>
    <recommendedName>
        <fullName evidence="1">GGDEF domain-containing protein</fullName>
    </recommendedName>
</protein>
<accession>X1ADP6</accession>
<dbReference type="GO" id="GO:1902201">
    <property type="term" value="P:negative regulation of bacterial-type flagellum-dependent cell motility"/>
    <property type="evidence" value="ECO:0007669"/>
    <property type="project" value="TreeGrafter"/>
</dbReference>
<dbReference type="PANTHER" id="PTHR45138:SF9">
    <property type="entry name" value="DIGUANYLATE CYCLASE DGCM-RELATED"/>
    <property type="match status" value="1"/>
</dbReference>
<dbReference type="GO" id="GO:0052621">
    <property type="term" value="F:diguanylate cyclase activity"/>
    <property type="evidence" value="ECO:0007669"/>
    <property type="project" value="TreeGrafter"/>
</dbReference>
<dbReference type="GO" id="GO:0043709">
    <property type="term" value="P:cell adhesion involved in single-species biofilm formation"/>
    <property type="evidence" value="ECO:0007669"/>
    <property type="project" value="TreeGrafter"/>
</dbReference>
<dbReference type="Pfam" id="PF00990">
    <property type="entry name" value="GGDEF"/>
    <property type="match status" value="1"/>
</dbReference>
<dbReference type="CDD" id="cd01949">
    <property type="entry name" value="GGDEF"/>
    <property type="match status" value="1"/>
</dbReference>
<gene>
    <name evidence="2" type="ORF">S01H4_21533</name>
</gene>
<reference evidence="2" key="1">
    <citation type="journal article" date="2014" name="Front. Microbiol.">
        <title>High frequency of phylogenetically diverse reductive dehalogenase-homologous genes in deep subseafloor sedimentary metagenomes.</title>
        <authorList>
            <person name="Kawai M."/>
            <person name="Futagami T."/>
            <person name="Toyoda A."/>
            <person name="Takaki Y."/>
            <person name="Nishi S."/>
            <person name="Hori S."/>
            <person name="Arai W."/>
            <person name="Tsubouchi T."/>
            <person name="Morono Y."/>
            <person name="Uchiyama I."/>
            <person name="Ito T."/>
            <person name="Fujiyama A."/>
            <person name="Inagaki F."/>
            <person name="Takami H."/>
        </authorList>
    </citation>
    <scope>NUCLEOTIDE SEQUENCE</scope>
    <source>
        <strain evidence="2">Expedition CK06-06</strain>
    </source>
</reference>
<comment type="caution">
    <text evidence="2">The sequence shown here is derived from an EMBL/GenBank/DDBJ whole genome shotgun (WGS) entry which is preliminary data.</text>
</comment>
<dbReference type="PROSITE" id="PS50887">
    <property type="entry name" value="GGDEF"/>
    <property type="match status" value="1"/>
</dbReference>